<organism evidence="1 2">
    <name type="scientific">Halteria grandinella</name>
    <dbReference type="NCBI Taxonomy" id="5974"/>
    <lineage>
        <taxon>Eukaryota</taxon>
        <taxon>Sar</taxon>
        <taxon>Alveolata</taxon>
        <taxon>Ciliophora</taxon>
        <taxon>Intramacronucleata</taxon>
        <taxon>Spirotrichea</taxon>
        <taxon>Stichotrichia</taxon>
        <taxon>Sporadotrichida</taxon>
        <taxon>Halteriidae</taxon>
        <taxon>Halteria</taxon>
    </lineage>
</organism>
<accession>A0A8J8NSL2</accession>
<protein>
    <submittedName>
        <fullName evidence="1">Uncharacterized protein</fullName>
    </submittedName>
</protein>
<reference evidence="1" key="1">
    <citation type="submission" date="2019-06" db="EMBL/GenBank/DDBJ databases">
        <authorList>
            <person name="Zheng W."/>
        </authorList>
    </citation>
    <scope>NUCLEOTIDE SEQUENCE</scope>
    <source>
        <strain evidence="1">QDHG01</strain>
    </source>
</reference>
<dbReference type="AlphaFoldDB" id="A0A8J8NSL2"/>
<dbReference type="EMBL" id="RRYP01007661">
    <property type="protein sequence ID" value="TNV80323.1"/>
    <property type="molecule type" value="Genomic_DNA"/>
</dbReference>
<comment type="caution">
    <text evidence="1">The sequence shown here is derived from an EMBL/GenBank/DDBJ whole genome shotgun (WGS) entry which is preliminary data.</text>
</comment>
<evidence type="ECO:0000313" key="1">
    <source>
        <dbReference type="EMBL" id="TNV80323.1"/>
    </source>
</evidence>
<evidence type="ECO:0000313" key="2">
    <source>
        <dbReference type="Proteomes" id="UP000785679"/>
    </source>
</evidence>
<gene>
    <name evidence="1" type="ORF">FGO68_gene9521</name>
</gene>
<proteinExistence type="predicted"/>
<dbReference type="Proteomes" id="UP000785679">
    <property type="component" value="Unassembled WGS sequence"/>
</dbReference>
<name>A0A8J8NSL2_HALGN</name>
<sequence length="273" mass="31373">MLGHCQEKLFIKEKKEQSQQKNDLYNLIFAENYDEFLAKFSGQYQSEPLFRTATEEIKKVLLYAINPNPLNRCDINQFQILLQECKEYSSTPAVPVADLKKFTKSLGIKIQDIEEVISSSLGYGGSRLAECQVTQLLDSYAIEMIEYLDAIVADEGESFIKLRENLNQKDLQEIFAKISTVCPSLEPVLERRQIVKFRFHLEGIPVEISVSAQQEVYRSEKFTKEMTEDSRYWDFPTGIISQLFLKVTCEKDALAKQVGRKLAEVIEDADLMP</sequence>
<keyword evidence="2" id="KW-1185">Reference proteome</keyword>